<evidence type="ECO:0000313" key="6">
    <source>
        <dbReference type="Proteomes" id="UP000236047"/>
    </source>
</evidence>
<dbReference type="EMBL" id="LJSN01000002">
    <property type="protein sequence ID" value="PNE39879.1"/>
    <property type="molecule type" value="Genomic_DNA"/>
</dbReference>
<feature type="domain" description="Winged helix-turn helix" evidence="2">
    <location>
        <begin position="93"/>
        <end position="151"/>
    </location>
</feature>
<dbReference type="Proteomes" id="UP000236047">
    <property type="component" value="Unassembled WGS sequence"/>
</dbReference>
<dbReference type="InterPro" id="IPR025959">
    <property type="entry name" value="Winged_HTH_dom"/>
</dbReference>
<dbReference type="EMBL" id="LJSN01000002">
    <property type="protein sequence ID" value="PNE39872.1"/>
    <property type="molecule type" value="Genomic_DNA"/>
</dbReference>
<evidence type="ECO:0000259" key="2">
    <source>
        <dbReference type="Pfam" id="PF13592"/>
    </source>
</evidence>
<keyword evidence="6" id="KW-1185">Reference proteome</keyword>
<organism evidence="5 6">
    <name type="scientific">Streptomyces noursei</name>
    <name type="common">Streptomyces albulus</name>
    <dbReference type="NCBI Taxonomy" id="1971"/>
    <lineage>
        <taxon>Bacteria</taxon>
        <taxon>Bacillati</taxon>
        <taxon>Actinomycetota</taxon>
        <taxon>Actinomycetes</taxon>
        <taxon>Kitasatosporales</taxon>
        <taxon>Streptomycetaceae</taxon>
        <taxon>Streptomyces</taxon>
    </lineage>
</organism>
<dbReference type="Pfam" id="PF13592">
    <property type="entry name" value="HTH_33"/>
    <property type="match status" value="1"/>
</dbReference>
<reference evidence="6" key="1">
    <citation type="submission" date="2015-09" db="EMBL/GenBank/DDBJ databases">
        <authorList>
            <person name="Graham D.E."/>
            <person name="Mahan K.M."/>
            <person name="Klingeman D.M."/>
            <person name="Fida T."/>
            <person name="Giannone R.J."/>
            <person name="Hettich R.L."/>
            <person name="Parry R.J."/>
            <person name="Spain J.C."/>
        </authorList>
    </citation>
    <scope>NUCLEOTIDE SEQUENCE [LARGE SCALE GENOMIC DNA]</scope>
    <source>
        <strain evidence="6">JCM 4701</strain>
    </source>
</reference>
<name>A0A2N8PFT9_STRNR</name>
<reference evidence="5" key="2">
    <citation type="submission" date="2015-09" db="EMBL/GenBank/DDBJ databases">
        <authorList>
            <person name="Jackson K.R."/>
            <person name="Lunt B.L."/>
            <person name="Fisher J.N.B."/>
            <person name="Gardner A.V."/>
            <person name="Bailey M.E."/>
            <person name="Deus L.M."/>
            <person name="Earl A.S."/>
            <person name="Gibby P.D."/>
            <person name="Hartmann K.A."/>
            <person name="Liu J.E."/>
            <person name="Manci A.M."/>
            <person name="Nielsen D.A."/>
            <person name="Solomon M.B."/>
            <person name="Breakwell D.P."/>
            <person name="Burnett S.H."/>
            <person name="Grose J.H."/>
        </authorList>
    </citation>
    <scope>NUCLEOTIDE SEQUENCE [LARGE SCALE GENOMIC DNA]</scope>
    <source>
        <strain evidence="5">JCM 4701</strain>
    </source>
</reference>
<proteinExistence type="predicted"/>
<protein>
    <recommendedName>
        <fullName evidence="2">Winged helix-turn helix domain-containing protein</fullName>
    </recommendedName>
</protein>
<dbReference type="Pfam" id="PF13384">
    <property type="entry name" value="HTH_23"/>
    <property type="match status" value="1"/>
</dbReference>
<dbReference type="AlphaFoldDB" id="A0A2N8PFT9"/>
<dbReference type="EMBL" id="LJSN01000002">
    <property type="protein sequence ID" value="PNE39882.1"/>
    <property type="molecule type" value="Genomic_DNA"/>
</dbReference>
<accession>A0A2N8PFT9</accession>
<evidence type="ECO:0000313" key="5">
    <source>
        <dbReference type="EMBL" id="PNE39882.1"/>
    </source>
</evidence>
<dbReference type="SUPFAM" id="SSF46689">
    <property type="entry name" value="Homeodomain-like"/>
    <property type="match status" value="1"/>
</dbReference>
<gene>
    <name evidence="3" type="ORF">AOB60_01695</name>
    <name evidence="4" type="ORF">AOB60_01795</name>
    <name evidence="5" type="ORF">AOB60_01810</name>
</gene>
<sequence length="178" mass="20095">MGTRTRRHVSVVEAERRRMRAADLFEQGVRQSKVADMLGVTPQAVSLWRRAWAEGGREALLSKGSGGKSYLSAGQEAELEALLRAGPMAHGWDDQRWTLARVGRLIEERFHVTYEISGVWRLLDRLGWSWQVPKVRAVERDEEAIAAWRTETWPAASHPRRSQPLQGGSASRMKPEPG</sequence>
<comment type="caution">
    <text evidence="5">The sequence shown here is derived from an EMBL/GenBank/DDBJ whole genome shotgun (WGS) entry which is preliminary data.</text>
</comment>
<evidence type="ECO:0000313" key="4">
    <source>
        <dbReference type="EMBL" id="PNE39879.1"/>
    </source>
</evidence>
<evidence type="ECO:0000313" key="3">
    <source>
        <dbReference type="EMBL" id="PNE39872.1"/>
    </source>
</evidence>
<dbReference type="InterPro" id="IPR009057">
    <property type="entry name" value="Homeodomain-like_sf"/>
</dbReference>
<evidence type="ECO:0000256" key="1">
    <source>
        <dbReference type="SAM" id="MobiDB-lite"/>
    </source>
</evidence>
<feature type="region of interest" description="Disordered" evidence="1">
    <location>
        <begin position="151"/>
        <end position="178"/>
    </location>
</feature>